<dbReference type="EMBL" id="CP001739">
    <property type="protein sequence ID" value="ACZ09079.1"/>
    <property type="molecule type" value="Genomic_DNA"/>
</dbReference>
<dbReference type="Pfam" id="PF13644">
    <property type="entry name" value="DKNYY"/>
    <property type="match status" value="1"/>
</dbReference>
<dbReference type="STRING" id="526218.Sterm_2225"/>
<dbReference type="RefSeq" id="WP_012861673.1">
    <property type="nucleotide sequence ID" value="NC_013517.1"/>
</dbReference>
<dbReference type="AlphaFoldDB" id="D1AKG3"/>
<reference evidence="1 2" key="2">
    <citation type="journal article" date="2010" name="Stand. Genomic Sci.">
        <title>Complete genome sequence of Sebaldella termitidis type strain (NCTC 11300).</title>
        <authorList>
            <person name="Harmon-Smith M."/>
            <person name="Celia L."/>
            <person name="Chertkov O."/>
            <person name="Lapidus A."/>
            <person name="Copeland A."/>
            <person name="Glavina Del Rio T."/>
            <person name="Nolan M."/>
            <person name="Lucas S."/>
            <person name="Tice H."/>
            <person name="Cheng J.F."/>
            <person name="Han C."/>
            <person name="Detter J.C."/>
            <person name="Bruce D."/>
            <person name="Goodwin L."/>
            <person name="Pitluck S."/>
            <person name="Pati A."/>
            <person name="Liolios K."/>
            <person name="Ivanova N."/>
            <person name="Mavromatis K."/>
            <person name="Mikhailova N."/>
            <person name="Chen A."/>
            <person name="Palaniappan K."/>
            <person name="Land M."/>
            <person name="Hauser L."/>
            <person name="Chang Y.J."/>
            <person name="Jeffries C.D."/>
            <person name="Brettin T."/>
            <person name="Goker M."/>
            <person name="Beck B."/>
            <person name="Bristow J."/>
            <person name="Eisen J.A."/>
            <person name="Markowitz V."/>
            <person name="Hugenholtz P."/>
            <person name="Kyrpides N.C."/>
            <person name="Klenk H.P."/>
            <person name="Chen F."/>
        </authorList>
    </citation>
    <scope>NUCLEOTIDE SEQUENCE [LARGE SCALE GENOMIC DNA]</scope>
    <source>
        <strain evidence="2">ATCC 33386 / NCTC 11300</strain>
    </source>
</reference>
<evidence type="ECO:0000313" key="2">
    <source>
        <dbReference type="Proteomes" id="UP000000845"/>
    </source>
</evidence>
<sequence>MKKVIFILLSTIIFSGSTKLGETKRIEPDFKSYEKISGSYYKDSNYIYYNGDIQYLIDLNSFELLNGLYSKDKNGIYIPRGQIKERKTVIYYLSRLNNIDVQTFITHESNKEINRIIYDAEDKNYYYYRGNIVNKK</sequence>
<protein>
    <submittedName>
        <fullName evidence="1">Uncharacterized protein</fullName>
    </submittedName>
</protein>
<gene>
    <name evidence="1" type="ordered locus">Sterm_2225</name>
</gene>
<dbReference type="InterPro" id="IPR027375">
    <property type="entry name" value="DKNYY"/>
</dbReference>
<dbReference type="KEGG" id="str:Sterm_2225"/>
<reference evidence="2" key="1">
    <citation type="submission" date="2009-09" db="EMBL/GenBank/DDBJ databases">
        <title>The complete chromosome of Sebaldella termitidis ATCC 33386.</title>
        <authorList>
            <consortium name="US DOE Joint Genome Institute (JGI-PGF)"/>
            <person name="Lucas S."/>
            <person name="Copeland A."/>
            <person name="Lapidus A."/>
            <person name="Glavina del Rio T."/>
            <person name="Dalin E."/>
            <person name="Tice H."/>
            <person name="Bruce D."/>
            <person name="Goodwin L."/>
            <person name="Pitluck S."/>
            <person name="Kyrpides N."/>
            <person name="Mavromatis K."/>
            <person name="Ivanova N."/>
            <person name="Mikhailova N."/>
            <person name="Sims D."/>
            <person name="Meincke L."/>
            <person name="Brettin T."/>
            <person name="Detter J.C."/>
            <person name="Han C."/>
            <person name="Larimer F."/>
            <person name="Land M."/>
            <person name="Hauser L."/>
            <person name="Markowitz V."/>
            <person name="Cheng J.F."/>
            <person name="Hugenholtz P."/>
            <person name="Woyke T."/>
            <person name="Wu D."/>
            <person name="Eisen J.A."/>
        </authorList>
    </citation>
    <scope>NUCLEOTIDE SEQUENCE [LARGE SCALE GENOMIC DNA]</scope>
    <source>
        <strain evidence="2">ATCC 33386 / NCTC 11300</strain>
    </source>
</reference>
<accession>D1AKG3</accession>
<dbReference type="HOGENOM" id="CLU_1873994_0_0_0"/>
<dbReference type="Proteomes" id="UP000000845">
    <property type="component" value="Chromosome"/>
</dbReference>
<keyword evidence="2" id="KW-1185">Reference proteome</keyword>
<proteinExistence type="predicted"/>
<organism evidence="1 2">
    <name type="scientific">Sebaldella termitidis (strain ATCC 33386 / NCTC 11300)</name>
    <dbReference type="NCBI Taxonomy" id="526218"/>
    <lineage>
        <taxon>Bacteria</taxon>
        <taxon>Fusobacteriati</taxon>
        <taxon>Fusobacteriota</taxon>
        <taxon>Fusobacteriia</taxon>
        <taxon>Fusobacteriales</taxon>
        <taxon>Leptotrichiaceae</taxon>
        <taxon>Sebaldella</taxon>
    </lineage>
</organism>
<name>D1AKG3_SEBTE</name>
<evidence type="ECO:0000313" key="1">
    <source>
        <dbReference type="EMBL" id="ACZ09079.1"/>
    </source>
</evidence>